<feature type="signal peptide" evidence="1">
    <location>
        <begin position="1"/>
        <end position="27"/>
    </location>
</feature>
<dbReference type="InterPro" id="IPR016187">
    <property type="entry name" value="CTDL_fold"/>
</dbReference>
<dbReference type="SUPFAM" id="SSF56436">
    <property type="entry name" value="C-type lectin-like"/>
    <property type="match status" value="1"/>
</dbReference>
<feature type="domain" description="Sulfatase-modifying factor enzyme-like" evidence="2">
    <location>
        <begin position="59"/>
        <end position="309"/>
    </location>
</feature>
<dbReference type="PANTHER" id="PTHR23150:SF19">
    <property type="entry name" value="FORMYLGLYCINE-GENERATING ENZYME"/>
    <property type="match status" value="1"/>
</dbReference>
<dbReference type="EMBL" id="WNDP01000180">
    <property type="protein sequence ID" value="KAF1018326.1"/>
    <property type="molecule type" value="Genomic_DNA"/>
</dbReference>
<dbReference type="InterPro" id="IPR051043">
    <property type="entry name" value="Sulfatase_Mod_Factor_Kinase"/>
</dbReference>
<dbReference type="Pfam" id="PF03781">
    <property type="entry name" value="FGE-sulfatase"/>
    <property type="match status" value="1"/>
</dbReference>
<name>A0A833UN84_ACIBZ</name>
<evidence type="ECO:0000313" key="4">
    <source>
        <dbReference type="Proteomes" id="UP000490535"/>
    </source>
</evidence>
<accession>A0A833UN84</accession>
<comment type="caution">
    <text evidence="3">The sequence shown here is derived from an EMBL/GenBank/DDBJ whole genome shotgun (WGS) entry which is preliminary data.</text>
</comment>
<feature type="chain" id="PRO_5032883865" evidence="1">
    <location>
        <begin position="28"/>
        <end position="341"/>
    </location>
</feature>
<evidence type="ECO:0000313" key="3">
    <source>
        <dbReference type="EMBL" id="KAF1018326.1"/>
    </source>
</evidence>
<dbReference type="Proteomes" id="UP000490535">
    <property type="component" value="Unassembled WGS sequence"/>
</dbReference>
<keyword evidence="3" id="KW-0418">Kinase</keyword>
<dbReference type="PANTHER" id="PTHR23150">
    <property type="entry name" value="SULFATASE MODIFYING FACTOR 1, 2"/>
    <property type="match status" value="1"/>
</dbReference>
<dbReference type="Gene3D" id="3.90.1580.10">
    <property type="entry name" value="paralog of FGE (formylglycine-generating enzyme)"/>
    <property type="match status" value="1"/>
</dbReference>
<gene>
    <name evidence="3" type="primary">pkn1</name>
    <name evidence="3" type="ORF">GAK29_04280</name>
</gene>
<dbReference type="InterPro" id="IPR005532">
    <property type="entry name" value="SUMF_dom"/>
</dbReference>
<evidence type="ECO:0000256" key="1">
    <source>
        <dbReference type="SAM" id="SignalP"/>
    </source>
</evidence>
<evidence type="ECO:0000259" key="2">
    <source>
        <dbReference type="Pfam" id="PF03781"/>
    </source>
</evidence>
<keyword evidence="3" id="KW-0808">Transferase</keyword>
<dbReference type="GO" id="GO:0120147">
    <property type="term" value="F:formylglycine-generating oxidase activity"/>
    <property type="evidence" value="ECO:0007669"/>
    <property type="project" value="TreeGrafter"/>
</dbReference>
<dbReference type="GO" id="GO:0016301">
    <property type="term" value="F:kinase activity"/>
    <property type="evidence" value="ECO:0007669"/>
    <property type="project" value="UniProtKB-KW"/>
</dbReference>
<sequence length="341" mass="38353">MNLQPVCILLCSLLLMTGCGKVQPDHAASPQQATLSQLGSLKQCQKYSGLPEAWGQNPTAGMVQIPKGSFQLGSNQAYPDEINFGEKQRQVESFWIDQTEVTIAQFSSFVKATGYITDAEKQHQAAVFSPNTQTPHQWWQLKANYTWKSPNGAKGQAPLPAEPVRYVTQNDAEHYAVWLGHDLPTEQEWEYAAKAGSATDTPLHQAPEDDHQHPQANYWQGEFPFNNTQADHFEGVAPVGCYPANAFKLFDMIGNVWEWTSSIYRGAHDQHMGNYADLRQQRIAGTQYVIKGGSFLCASNFCSRYRKTAVATLRSLIWLQHMLALELFYVHLKRNLSNDKK</sequence>
<reference evidence="4" key="1">
    <citation type="journal article" date="2020" name="MBio">
        <title>Horizontal gene transfer to a defensive symbiont with a reduced genome amongst a multipartite beetle microbiome.</title>
        <authorList>
            <person name="Waterworth S.C."/>
            <person name="Florez L.V."/>
            <person name="Rees E.R."/>
            <person name="Hertweck C."/>
            <person name="Kaltenpoth M."/>
            <person name="Kwan J.C."/>
        </authorList>
    </citation>
    <scope>NUCLEOTIDE SEQUENCE [LARGE SCALE GENOMIC DNA]</scope>
</reference>
<dbReference type="InterPro" id="IPR042095">
    <property type="entry name" value="SUMF_sf"/>
</dbReference>
<protein>
    <submittedName>
        <fullName evidence="3">Serine/threonine-protein kinase pkn1</fullName>
    </submittedName>
</protein>
<proteinExistence type="predicted"/>
<organism evidence="3 4">
    <name type="scientific">Acinetobacter bereziniae</name>
    <name type="common">Acinetobacter genomosp. 10</name>
    <dbReference type="NCBI Taxonomy" id="106648"/>
    <lineage>
        <taxon>Bacteria</taxon>
        <taxon>Pseudomonadati</taxon>
        <taxon>Pseudomonadota</taxon>
        <taxon>Gammaproteobacteria</taxon>
        <taxon>Moraxellales</taxon>
        <taxon>Moraxellaceae</taxon>
        <taxon>Acinetobacter</taxon>
    </lineage>
</organism>
<dbReference type="AlphaFoldDB" id="A0A833UN84"/>
<keyword evidence="1" id="KW-0732">Signal</keyword>